<dbReference type="SUPFAM" id="SSF55031">
    <property type="entry name" value="Bacterial exopeptidase dimerisation domain"/>
    <property type="match status" value="1"/>
</dbReference>
<dbReference type="InterPro" id="IPR010182">
    <property type="entry name" value="ArgE/DapE"/>
</dbReference>
<evidence type="ECO:0000256" key="5">
    <source>
        <dbReference type="ARBA" id="ARBA00022801"/>
    </source>
</evidence>
<comment type="similarity">
    <text evidence="3">Belongs to the peptidase M20A family.</text>
</comment>
<evidence type="ECO:0000313" key="9">
    <source>
        <dbReference type="EMBL" id="SUZ82177.1"/>
    </source>
</evidence>
<proteinExistence type="inferred from homology"/>
<evidence type="ECO:0000256" key="6">
    <source>
        <dbReference type="ARBA" id="ARBA00022833"/>
    </source>
</evidence>
<evidence type="ECO:0000259" key="8">
    <source>
        <dbReference type="Pfam" id="PF07687"/>
    </source>
</evidence>
<dbReference type="InterPro" id="IPR050072">
    <property type="entry name" value="Peptidase_M20A"/>
</dbReference>
<dbReference type="PANTHER" id="PTHR43808">
    <property type="entry name" value="ACETYLORNITHINE DEACETYLASE"/>
    <property type="match status" value="1"/>
</dbReference>
<organism evidence="9">
    <name type="scientific">marine metagenome</name>
    <dbReference type="NCBI Taxonomy" id="408172"/>
    <lineage>
        <taxon>unclassified sequences</taxon>
        <taxon>metagenomes</taxon>
        <taxon>ecological metagenomes</taxon>
    </lineage>
</organism>
<accession>A0A381QWS1</accession>
<evidence type="ECO:0000256" key="7">
    <source>
        <dbReference type="ARBA" id="ARBA00023285"/>
    </source>
</evidence>
<dbReference type="NCBIfam" id="TIGR01910">
    <property type="entry name" value="DapE-ArgE"/>
    <property type="match status" value="1"/>
</dbReference>
<dbReference type="Gene3D" id="3.30.70.360">
    <property type="match status" value="1"/>
</dbReference>
<dbReference type="GO" id="GO:0046872">
    <property type="term" value="F:metal ion binding"/>
    <property type="evidence" value="ECO:0007669"/>
    <property type="project" value="UniProtKB-KW"/>
</dbReference>
<reference evidence="9" key="1">
    <citation type="submission" date="2018-05" db="EMBL/GenBank/DDBJ databases">
        <authorList>
            <person name="Lanie J.A."/>
            <person name="Ng W.-L."/>
            <person name="Kazmierczak K.M."/>
            <person name="Andrzejewski T.M."/>
            <person name="Davidsen T.M."/>
            <person name="Wayne K.J."/>
            <person name="Tettelin H."/>
            <person name="Glass J.I."/>
            <person name="Rusch D."/>
            <person name="Podicherti R."/>
            <person name="Tsui H.-C.T."/>
            <person name="Winkler M.E."/>
        </authorList>
    </citation>
    <scope>NUCLEOTIDE SEQUENCE</scope>
</reference>
<evidence type="ECO:0000256" key="4">
    <source>
        <dbReference type="ARBA" id="ARBA00022723"/>
    </source>
</evidence>
<comment type="cofactor">
    <cofactor evidence="2">
        <name>Zn(2+)</name>
        <dbReference type="ChEBI" id="CHEBI:29105"/>
    </cofactor>
</comment>
<dbReference type="Pfam" id="PF07687">
    <property type="entry name" value="M20_dimer"/>
    <property type="match status" value="1"/>
</dbReference>
<keyword evidence="7" id="KW-0170">Cobalt</keyword>
<keyword evidence="4" id="KW-0479">Metal-binding</keyword>
<evidence type="ECO:0000256" key="1">
    <source>
        <dbReference type="ARBA" id="ARBA00001941"/>
    </source>
</evidence>
<dbReference type="SUPFAM" id="SSF53187">
    <property type="entry name" value="Zn-dependent exopeptidases"/>
    <property type="match status" value="1"/>
</dbReference>
<dbReference type="InterPro" id="IPR011650">
    <property type="entry name" value="Peptidase_M20_dimer"/>
</dbReference>
<dbReference type="InterPro" id="IPR036264">
    <property type="entry name" value="Bact_exopeptidase_dim_dom"/>
</dbReference>
<dbReference type="NCBIfam" id="NF009558">
    <property type="entry name" value="PRK13013.1"/>
    <property type="match status" value="1"/>
</dbReference>
<dbReference type="EMBL" id="UINC01001494">
    <property type="protein sequence ID" value="SUZ82177.1"/>
    <property type="molecule type" value="Genomic_DNA"/>
</dbReference>
<protein>
    <recommendedName>
        <fullName evidence="8">Peptidase M20 dimerisation domain-containing protein</fullName>
    </recommendedName>
</protein>
<gene>
    <name evidence="9" type="ORF">METZ01_LOCUS35031</name>
</gene>
<dbReference type="AlphaFoldDB" id="A0A381QWS1"/>
<dbReference type="GO" id="GO:0016787">
    <property type="term" value="F:hydrolase activity"/>
    <property type="evidence" value="ECO:0007669"/>
    <property type="project" value="UniProtKB-KW"/>
</dbReference>
<evidence type="ECO:0000256" key="2">
    <source>
        <dbReference type="ARBA" id="ARBA00001947"/>
    </source>
</evidence>
<dbReference type="Gene3D" id="3.40.630.10">
    <property type="entry name" value="Zn peptidases"/>
    <property type="match status" value="1"/>
</dbReference>
<keyword evidence="5" id="KW-0378">Hydrolase</keyword>
<dbReference type="Pfam" id="PF01546">
    <property type="entry name" value="Peptidase_M20"/>
    <property type="match status" value="1"/>
</dbReference>
<keyword evidence="6" id="KW-0862">Zinc</keyword>
<sequence length="423" mass="45631">MTNSEATDRVLTEVEAGRDELLAFTASLIRIPTVNPPGECYRDCAELIGERLSGSGMDVEFLEAQNRPEHTTEHPRVNVIGRLEGMASRPCIHLNGHFDVVPPGDGWKLDPFGGEVRDGRIYGRGASDMKSGIAAAAFAVEAIRRSGVSLSGSVEISGTVDEESGGYAGVAHLCKAGYLAAERTDYVVIPEPFGPDRICVGHRGVYWFDVIAEGRVAHGSMPHLGRSAISDIGVLLHEIRTKLEPELASRISVMPVVPEEARHPSINVNAVWGGQVSEDQQSPCVADRCVVTFDRRFIPEESLDEVRREVAQVVAALEQEDEGCAFRIEERMSVLPTQAPQDSPLISALSEAIRKVRGSEAELVASPGTYDQKHVSRLAGVDHCVAYGPGPLEEAHQPDESCSVDDIVISAQVMALVVLELVG</sequence>
<name>A0A381QWS1_9ZZZZ</name>
<feature type="domain" description="Peptidase M20 dimerisation" evidence="8">
    <location>
        <begin position="200"/>
        <end position="320"/>
    </location>
</feature>
<evidence type="ECO:0000256" key="3">
    <source>
        <dbReference type="ARBA" id="ARBA00006247"/>
    </source>
</evidence>
<comment type="cofactor">
    <cofactor evidence="1">
        <name>Co(2+)</name>
        <dbReference type="ChEBI" id="CHEBI:48828"/>
    </cofactor>
</comment>
<dbReference type="InterPro" id="IPR002933">
    <property type="entry name" value="Peptidase_M20"/>
</dbReference>